<dbReference type="GO" id="GO:0016020">
    <property type="term" value="C:membrane"/>
    <property type="evidence" value="ECO:0007669"/>
    <property type="project" value="UniProtKB-SubCell"/>
</dbReference>
<feature type="transmembrane region" description="Helical" evidence="12">
    <location>
        <begin position="328"/>
        <end position="351"/>
    </location>
</feature>
<protein>
    <recommendedName>
        <fullName evidence="3">Probable ATP-dependent transporter ycf16</fullName>
    </recommendedName>
</protein>
<evidence type="ECO:0000256" key="9">
    <source>
        <dbReference type="ARBA" id="ARBA00022989"/>
    </source>
</evidence>
<feature type="transmembrane region" description="Helical" evidence="12">
    <location>
        <begin position="1259"/>
        <end position="1281"/>
    </location>
</feature>
<dbReference type="GO" id="GO:0140359">
    <property type="term" value="F:ABC-type transporter activity"/>
    <property type="evidence" value="ECO:0007669"/>
    <property type="project" value="InterPro"/>
</dbReference>
<keyword evidence="10 12" id="KW-0472">Membrane</keyword>
<dbReference type="PANTHER" id="PTHR19229:SF36">
    <property type="entry name" value="ATP-BINDING CASSETTE SUB-FAMILY A MEMBER 2"/>
    <property type="match status" value="1"/>
</dbReference>
<feature type="transmembrane region" description="Helical" evidence="12">
    <location>
        <begin position="251"/>
        <end position="271"/>
    </location>
</feature>
<dbReference type="Proteomes" id="UP001157974">
    <property type="component" value="Unassembled WGS sequence"/>
</dbReference>
<feature type="domain" description="ABC transporter" evidence="13">
    <location>
        <begin position="1410"/>
        <end position="1647"/>
    </location>
</feature>
<dbReference type="Pfam" id="PF00005">
    <property type="entry name" value="ABC_tran"/>
    <property type="match status" value="2"/>
</dbReference>
<evidence type="ECO:0000313" key="15">
    <source>
        <dbReference type="Proteomes" id="UP001157974"/>
    </source>
</evidence>
<evidence type="ECO:0000256" key="1">
    <source>
        <dbReference type="ARBA" id="ARBA00004141"/>
    </source>
</evidence>
<feature type="compositionally biased region" description="Acidic residues" evidence="11">
    <location>
        <begin position="1706"/>
        <end position="1715"/>
    </location>
</feature>
<comment type="similarity">
    <text evidence="2">Belongs to the ABC transporter superfamily. ABCA family.</text>
</comment>
<evidence type="ECO:0000256" key="4">
    <source>
        <dbReference type="ARBA" id="ARBA00022448"/>
    </source>
</evidence>
<dbReference type="InterPro" id="IPR017871">
    <property type="entry name" value="ABC_transporter-like_CS"/>
</dbReference>
<dbReference type="Pfam" id="PF12698">
    <property type="entry name" value="ABC2_membrane_3"/>
    <property type="match status" value="2"/>
</dbReference>
<evidence type="ECO:0000256" key="10">
    <source>
        <dbReference type="ARBA" id="ARBA00023136"/>
    </source>
</evidence>
<dbReference type="InterPro" id="IPR003439">
    <property type="entry name" value="ABC_transporter-like_ATP-bd"/>
</dbReference>
<evidence type="ECO:0000256" key="3">
    <source>
        <dbReference type="ARBA" id="ARBA00014334"/>
    </source>
</evidence>
<evidence type="ECO:0000256" key="2">
    <source>
        <dbReference type="ARBA" id="ARBA00008869"/>
    </source>
</evidence>
<proteinExistence type="inferred from homology"/>
<keyword evidence="15" id="KW-1185">Reference proteome</keyword>
<dbReference type="GO" id="GO:0005319">
    <property type="term" value="F:lipid transporter activity"/>
    <property type="evidence" value="ECO:0007669"/>
    <property type="project" value="TreeGrafter"/>
</dbReference>
<evidence type="ECO:0000256" key="6">
    <source>
        <dbReference type="ARBA" id="ARBA00022737"/>
    </source>
</evidence>
<dbReference type="EMBL" id="JAMWBK010000007">
    <property type="protein sequence ID" value="KAJ8903474.1"/>
    <property type="molecule type" value="Genomic_DNA"/>
</dbReference>
<evidence type="ECO:0000256" key="11">
    <source>
        <dbReference type="SAM" id="MobiDB-lite"/>
    </source>
</evidence>
<feature type="transmembrane region" description="Helical" evidence="12">
    <location>
        <begin position="292"/>
        <end position="316"/>
    </location>
</feature>
<sequence>MVHGSEIWALTKRNRILKRRNSGQTIQETLYPVYIVAILIIVKASINQNREGRQWQAQSYSPLQAVPTASPPSPAPDRNIVLCSPDDDSTKTFVEAAAARVFSELDVGVECLPNAEDLNQWVQDPNNNQTLLIGGVSFESSTDTLISDAQSSSSTIIPFDLRFPANRYSQTPDLVNTDIGSCRGEGGDRTSCPVDDYVTNALASLELGITTEFVEKIRGGSGSLSVDVQEVQEPTSEAFVPGGNAVLDNMIPIYTVLAFFPVMQFLIVNIVTEKEQGRKVYLSIVGTSTLSFWLSWSIVYIFLVTVGVVLVTIMVAASDLFPGLNGGYYFIMLFFFGTSLVTLGFAVSTFFSKAKLAGTVGSLLFLLAGALIFAVRNVPTSVKYLFSLLSPCAVTLGINSVNDRISRSLPINFFEPGEFSIGSATMMMLLDTVLYIVLTWYFDQVIPTEYGVSKKWYFIFQGKTYAWGGTSGSNRATSLAEAAEHDLEGQDNDKSSFGDAALVVSHISKMFISKRNAGSDVPTTNRRWFERKPLSTVMALDDVSFAAQEGEILGLLGHNGAGKSTLINILSGLFKQTEGTAELFSMNIEDDMDEIRKGLGIVPQSNSILHDELTCTEHMEMIAGIKGMRGNAPELTRQLLVEVGLEDAMGQRAKSLSGGQKRKLLLAMALVGSPKILILDEHSAGVDVFARRSLWKLLQRDRERRVTLVASHFLDEVEVLCDRVVLLEEGQIRCQGTPLHLKAEFNIAYRLSVTAPLHQHHELTNGITKVIPEAVAAQTSAGTLTRARTDVPKDYQELGTLAMDLPWDAAESFPTVFRLLEESEDVADVGLALPTLEEVFRKIEQEKEDRRSDVDGTVSSDFSASRSGREIDGDVVLEDEEEGVQTIRVDLPEQEADLREEAPKRFDQFRTLWRMTVILTAREGGFWLWSVALPLLFLIIGLVFGLLSNPSADQEETTMVYDESFSELAAALGTEESQLSSLTSMASSEVETSWAGRIPDFYPTRTVSVDGGLSTVDDYFLGRLSDGTTLNDPVVPSGVVILSATGDLLDASQAASIELQIVSNFSYTHELLAANSRISSALLRLATSNSELSFSVSAVALPADVPTFDVLAFFAGLFIVISFTVSIGGAAISYVQERSLGLDHALRMAGAKRSTLLLTRFAHHLMTTWILYLLSVVVIVAFRVEAFIGVALSALIPGVLLYGLLMVLHTYAWSFAFNNTETVTNLLPGLISAQAWIPYIVIFNLSLFTSFETYTITNAILLVFIPPYGIGSLLNFLLLLETKSEFTSTAKTVSDVYSTDAMVYPALIAMAGHILIHLVLVYYLDVVKYRRRLSKNKSRWVKYKAAASGSSQEEEEDRGDMDVQDHRSEVHRAYVEDEDAIVRLDRGGEDDDRYHIAALDVSVAYKGGRSKSADGAKTFFGTPKMIRDYKIAVKELTLGVERGQRIALLGPNGAGKTSLLSVLTGAVPASGGRAYLAGHDIEKEPLAAYRNMGYTAQHDRLWEKMTMREHLELFAVLHGAERRRARVLATQVMEKMSITEYANKWSSTLSGGTKRKLSLALGTIGAPSAQLHDEPSTGLDVVSQRKMWDAVLERTTDSAAIISTHNMTEASVLCNVVVIMTNGAVQCIGHPQRLLSLYGKGYIVELIGEPTYLNAYAVKLVKAVFPDAELTDAFGGRARFRVMTRVPHVSQEECEIIVREVHEWPEPTEELEDAPPPEADVAETPATPSLGNAAQLVPSFAMVFSVFNNVKDCLRIEDFSFSQPNLEQVFQTFAEQHNSDSVP</sequence>
<dbReference type="PROSITE" id="PS00211">
    <property type="entry name" value="ABC_TRANSPORTER_1"/>
    <property type="match status" value="1"/>
</dbReference>
<dbReference type="PROSITE" id="PS50893">
    <property type="entry name" value="ABC_TRANSPORTER_2"/>
    <property type="match status" value="2"/>
</dbReference>
<feature type="domain" description="ABC transporter" evidence="13">
    <location>
        <begin position="521"/>
        <end position="754"/>
    </location>
</feature>
<gene>
    <name evidence="14" type="ORF">NDN08_004581</name>
</gene>
<comment type="subcellular location">
    <subcellularLocation>
        <location evidence="1">Membrane</location>
        <topology evidence="1">Multi-pass membrane protein</topology>
    </subcellularLocation>
</comment>
<reference evidence="14 15" key="1">
    <citation type="journal article" date="2023" name="Nat. Commun.">
        <title>Origin of minicircular mitochondrial genomes in red algae.</title>
        <authorList>
            <person name="Lee Y."/>
            <person name="Cho C.H."/>
            <person name="Lee Y.M."/>
            <person name="Park S.I."/>
            <person name="Yang J.H."/>
            <person name="West J.A."/>
            <person name="Bhattacharya D."/>
            <person name="Yoon H.S."/>
        </authorList>
    </citation>
    <scope>NUCLEOTIDE SEQUENCE [LARGE SCALE GENOMIC DNA]</scope>
    <source>
        <strain evidence="14 15">CCMP1338</strain>
        <tissue evidence="14">Whole cell</tissue>
    </source>
</reference>
<feature type="region of interest" description="Disordered" evidence="11">
    <location>
        <begin position="1705"/>
        <end position="1724"/>
    </location>
</feature>
<feature type="transmembrane region" description="Helical" evidence="12">
    <location>
        <begin position="926"/>
        <end position="947"/>
    </location>
</feature>
<keyword evidence="9 12" id="KW-1133">Transmembrane helix</keyword>
<dbReference type="CDD" id="cd03263">
    <property type="entry name" value="ABC_subfamily_A"/>
    <property type="match status" value="2"/>
</dbReference>
<dbReference type="SUPFAM" id="SSF52540">
    <property type="entry name" value="P-loop containing nucleoside triphosphate hydrolases"/>
    <property type="match status" value="2"/>
</dbReference>
<evidence type="ECO:0000313" key="14">
    <source>
        <dbReference type="EMBL" id="KAJ8903474.1"/>
    </source>
</evidence>
<evidence type="ECO:0000256" key="5">
    <source>
        <dbReference type="ARBA" id="ARBA00022692"/>
    </source>
</evidence>
<dbReference type="PANTHER" id="PTHR19229">
    <property type="entry name" value="ATP-BINDING CASSETTE TRANSPORTER SUBFAMILY A ABCA"/>
    <property type="match status" value="1"/>
</dbReference>
<dbReference type="InterPro" id="IPR026082">
    <property type="entry name" value="ABCA"/>
</dbReference>
<feature type="transmembrane region" description="Helical" evidence="12">
    <location>
        <begin position="1110"/>
        <end position="1135"/>
    </location>
</feature>
<dbReference type="GO" id="GO:0005524">
    <property type="term" value="F:ATP binding"/>
    <property type="evidence" value="ECO:0007669"/>
    <property type="project" value="UniProtKB-KW"/>
</dbReference>
<evidence type="ECO:0000256" key="8">
    <source>
        <dbReference type="ARBA" id="ARBA00022840"/>
    </source>
</evidence>
<dbReference type="FunFam" id="3.40.50.300:FF:000335">
    <property type="entry name" value="ATP binding cassette subfamily A member 5"/>
    <property type="match status" value="1"/>
</dbReference>
<comment type="caution">
    <text evidence="14">The sequence shown here is derived from an EMBL/GenBank/DDBJ whole genome shotgun (WGS) entry which is preliminary data.</text>
</comment>
<dbReference type="Gene3D" id="3.40.50.300">
    <property type="entry name" value="P-loop containing nucleotide triphosphate hydrolases"/>
    <property type="match status" value="2"/>
</dbReference>
<accession>A0AAV8UN60</accession>
<dbReference type="SMART" id="SM00382">
    <property type="entry name" value="AAA"/>
    <property type="match status" value="2"/>
</dbReference>
<evidence type="ECO:0000259" key="13">
    <source>
        <dbReference type="PROSITE" id="PS50893"/>
    </source>
</evidence>
<keyword evidence="7" id="KW-0547">Nucleotide-binding</keyword>
<evidence type="ECO:0000256" key="12">
    <source>
        <dbReference type="SAM" id="Phobius"/>
    </source>
</evidence>
<feature type="transmembrane region" description="Helical" evidence="12">
    <location>
        <begin position="356"/>
        <end position="375"/>
    </location>
</feature>
<dbReference type="InterPro" id="IPR027417">
    <property type="entry name" value="P-loop_NTPase"/>
</dbReference>
<dbReference type="InterPro" id="IPR013525">
    <property type="entry name" value="ABC2_TM"/>
</dbReference>
<keyword evidence="4" id="KW-0813">Transport</keyword>
<feature type="transmembrane region" description="Helical" evidence="12">
    <location>
        <begin position="1226"/>
        <end position="1247"/>
    </location>
</feature>
<keyword evidence="6" id="KW-0677">Repeat</keyword>
<organism evidence="14 15">
    <name type="scientific">Rhodosorus marinus</name>
    <dbReference type="NCBI Taxonomy" id="101924"/>
    <lineage>
        <taxon>Eukaryota</taxon>
        <taxon>Rhodophyta</taxon>
        <taxon>Stylonematophyceae</taxon>
        <taxon>Stylonematales</taxon>
        <taxon>Stylonemataceae</taxon>
        <taxon>Rhodosorus</taxon>
    </lineage>
</organism>
<feature type="transmembrane region" description="Helical" evidence="12">
    <location>
        <begin position="1161"/>
        <end position="1182"/>
    </location>
</feature>
<evidence type="ECO:0000256" key="7">
    <source>
        <dbReference type="ARBA" id="ARBA00022741"/>
    </source>
</evidence>
<feature type="transmembrane region" description="Helical" evidence="12">
    <location>
        <begin position="1194"/>
        <end position="1214"/>
    </location>
</feature>
<dbReference type="GO" id="GO:0016887">
    <property type="term" value="F:ATP hydrolysis activity"/>
    <property type="evidence" value="ECO:0007669"/>
    <property type="project" value="InterPro"/>
</dbReference>
<keyword evidence="8" id="KW-0067">ATP-binding</keyword>
<keyword evidence="5 12" id="KW-0812">Transmembrane</keyword>
<name>A0AAV8UN60_9RHOD</name>
<dbReference type="InterPro" id="IPR003593">
    <property type="entry name" value="AAA+_ATPase"/>
</dbReference>
<feature type="transmembrane region" description="Helical" evidence="12">
    <location>
        <begin position="1301"/>
        <end position="1324"/>
    </location>
</feature>